<dbReference type="SUPFAM" id="SSF54523">
    <property type="entry name" value="Pili subunits"/>
    <property type="match status" value="1"/>
</dbReference>
<dbReference type="GO" id="GO:0005886">
    <property type="term" value="C:plasma membrane"/>
    <property type="evidence" value="ECO:0007669"/>
    <property type="project" value="UniProtKB-SubCell"/>
</dbReference>
<dbReference type="InterPro" id="IPR000983">
    <property type="entry name" value="Bac_GSPG_pilin"/>
</dbReference>
<evidence type="ECO:0000256" key="1">
    <source>
        <dbReference type="ARBA" id="ARBA00004162"/>
    </source>
</evidence>
<dbReference type="GO" id="GO:0030420">
    <property type="term" value="P:establishment of competence for transformation"/>
    <property type="evidence" value="ECO:0007669"/>
    <property type="project" value="UniProtKB-UniRule"/>
</dbReference>
<dbReference type="Proteomes" id="UP000676917">
    <property type="component" value="Unassembled WGS sequence"/>
</dbReference>
<evidence type="ECO:0000256" key="2">
    <source>
        <dbReference type="ARBA" id="ARBA00004241"/>
    </source>
</evidence>
<keyword evidence="4 11" id="KW-0488">Methylation</keyword>
<name>A0A919X9G7_9BACI</name>
<dbReference type="NCBIfam" id="NF040999">
    <property type="entry name" value="pilin_ComGC"/>
    <property type="match status" value="1"/>
</dbReference>
<feature type="transmembrane region" description="Helical" evidence="10">
    <location>
        <begin position="7"/>
        <end position="28"/>
    </location>
</feature>
<comment type="subunit">
    <text evidence="10">Homodimer.</text>
</comment>
<dbReference type="InterPro" id="IPR045584">
    <property type="entry name" value="Pilin-like"/>
</dbReference>
<dbReference type="GO" id="GO:0009986">
    <property type="term" value="C:cell surface"/>
    <property type="evidence" value="ECO:0007669"/>
    <property type="project" value="UniProtKB-SubCell"/>
</dbReference>
<dbReference type="InterPro" id="IPR016940">
    <property type="entry name" value="ComGC"/>
</dbReference>
<keyword evidence="6 10" id="KW-1133">Transmembrane helix</keyword>
<feature type="chain" id="PRO_5039776893" description="ComG operon protein 3" evidence="11">
    <location>
        <begin position="8"/>
        <end position="104"/>
    </location>
</feature>
<dbReference type="EMBL" id="BORP01000004">
    <property type="protein sequence ID" value="GIO27509.1"/>
    <property type="molecule type" value="Genomic_DNA"/>
</dbReference>
<protein>
    <recommendedName>
        <fullName evidence="10">ComG operon protein 3</fullName>
    </recommendedName>
</protein>
<dbReference type="InterPro" id="IPR012902">
    <property type="entry name" value="N_methyl_site"/>
</dbReference>
<keyword evidence="10" id="KW-0813">Transport</keyword>
<dbReference type="Pfam" id="PF07963">
    <property type="entry name" value="N_methyl"/>
    <property type="match status" value="1"/>
</dbReference>
<keyword evidence="7 10" id="KW-0472">Membrane</keyword>
<evidence type="ECO:0000256" key="4">
    <source>
        <dbReference type="ARBA" id="ARBA00022481"/>
    </source>
</evidence>
<evidence type="ECO:0000256" key="7">
    <source>
        <dbReference type="ARBA" id="ARBA00023136"/>
    </source>
</evidence>
<comment type="caution">
    <text evidence="12">The sequence shown here is derived from an EMBL/GenBank/DDBJ whole genome shotgun (WGS) entry which is preliminary data.</text>
</comment>
<organism evidence="12 13">
    <name type="scientific">Ornithinibacillus bavariensis</name>
    <dbReference type="NCBI Taxonomy" id="545502"/>
    <lineage>
        <taxon>Bacteria</taxon>
        <taxon>Bacillati</taxon>
        <taxon>Bacillota</taxon>
        <taxon>Bacilli</taxon>
        <taxon>Bacillales</taxon>
        <taxon>Bacillaceae</taxon>
        <taxon>Ornithinibacillus</taxon>
    </lineage>
</organism>
<dbReference type="RefSeq" id="WP_212920999.1">
    <property type="nucleotide sequence ID" value="NZ_BORP01000004.1"/>
</dbReference>
<evidence type="ECO:0000256" key="11">
    <source>
        <dbReference type="PIRSR" id="PIRSR029928-50"/>
    </source>
</evidence>
<sequence>MFRNQKGFTLIEMLIVLMIVSVLMILIIPNLGNKSKDVQSKGCEALVSVVQTQIDAFYLEKYTYPKNLEELVTENYIRKNQTYCSNTESKLIYSAATGKVSAPD</sequence>
<gene>
    <name evidence="12" type="ORF">J43TS3_21200</name>
</gene>
<dbReference type="GO" id="GO:0015627">
    <property type="term" value="C:type II protein secretion system complex"/>
    <property type="evidence" value="ECO:0007669"/>
    <property type="project" value="InterPro"/>
</dbReference>
<keyword evidence="5 10" id="KW-0812">Transmembrane</keyword>
<keyword evidence="13" id="KW-1185">Reference proteome</keyword>
<reference evidence="12" key="1">
    <citation type="submission" date="2021-03" db="EMBL/GenBank/DDBJ databases">
        <title>Antimicrobial resistance genes in bacteria isolated from Japanese honey, and their potential for conferring macrolide and lincosamide resistance in the American foulbrood pathogen Paenibacillus larvae.</title>
        <authorList>
            <person name="Okamoto M."/>
            <person name="Kumagai M."/>
            <person name="Kanamori H."/>
            <person name="Takamatsu D."/>
        </authorList>
    </citation>
    <scope>NUCLEOTIDE SEQUENCE</scope>
    <source>
        <strain evidence="12">J43TS3</strain>
    </source>
</reference>
<dbReference type="PRINTS" id="PR00813">
    <property type="entry name" value="BCTERIALGSPG"/>
</dbReference>
<keyword evidence="3 10" id="KW-1003">Cell membrane</keyword>
<evidence type="ECO:0000256" key="9">
    <source>
        <dbReference type="ARBA" id="ARBA00043982"/>
    </source>
</evidence>
<evidence type="ECO:0000313" key="13">
    <source>
        <dbReference type="Proteomes" id="UP000676917"/>
    </source>
</evidence>
<evidence type="ECO:0000256" key="10">
    <source>
        <dbReference type="PIRNR" id="PIRNR029928"/>
    </source>
</evidence>
<comment type="function">
    <text evidence="10">Required for transformation and DNA binding.</text>
</comment>
<dbReference type="AlphaFoldDB" id="A0A919X9G7"/>
<evidence type="ECO:0000256" key="8">
    <source>
        <dbReference type="ARBA" id="ARBA00023287"/>
    </source>
</evidence>
<dbReference type="Gene3D" id="3.30.700.10">
    <property type="entry name" value="Glycoprotein, Type 4 Pilin"/>
    <property type="match status" value="1"/>
</dbReference>
<evidence type="ECO:0000256" key="5">
    <source>
        <dbReference type="ARBA" id="ARBA00022692"/>
    </source>
</evidence>
<evidence type="ECO:0000256" key="3">
    <source>
        <dbReference type="ARBA" id="ARBA00022475"/>
    </source>
</evidence>
<dbReference type="NCBIfam" id="TIGR02532">
    <property type="entry name" value="IV_pilin_GFxxxE"/>
    <property type="match status" value="1"/>
</dbReference>
<accession>A0A919X9G7</accession>
<evidence type="ECO:0000313" key="12">
    <source>
        <dbReference type="EMBL" id="GIO27509.1"/>
    </source>
</evidence>
<keyword evidence="8 10" id="KW-0178">Competence</keyword>
<dbReference type="PROSITE" id="PS00409">
    <property type="entry name" value="PROKAR_NTER_METHYL"/>
    <property type="match status" value="1"/>
</dbReference>
<feature type="propeptide" id="PRO_5039776894" evidence="11">
    <location>
        <begin position="1"/>
        <end position="7"/>
    </location>
</feature>
<dbReference type="PIRSF" id="PIRSF029928">
    <property type="entry name" value="Late_competence_ComGC"/>
    <property type="match status" value="1"/>
</dbReference>
<comment type="similarity">
    <text evidence="9 10">Belongs to the ComGC family.</text>
</comment>
<feature type="modified residue" description="N-methylphenylalanine" evidence="11">
    <location>
        <position position="8"/>
    </location>
</feature>
<proteinExistence type="inferred from homology"/>
<dbReference type="GO" id="GO:0015628">
    <property type="term" value="P:protein secretion by the type II secretion system"/>
    <property type="evidence" value="ECO:0007669"/>
    <property type="project" value="InterPro"/>
</dbReference>
<comment type="subcellular location">
    <subcellularLocation>
        <location evidence="1">Cell membrane</location>
        <topology evidence="1">Single-pass membrane protein</topology>
    </subcellularLocation>
    <subcellularLocation>
        <location evidence="2">Cell surface</location>
    </subcellularLocation>
</comment>
<evidence type="ECO:0000256" key="6">
    <source>
        <dbReference type="ARBA" id="ARBA00022989"/>
    </source>
</evidence>